<feature type="domain" description="Helicase HerA-like C-terminal" evidence="2">
    <location>
        <begin position="26"/>
        <end position="516"/>
    </location>
</feature>
<feature type="region of interest" description="Disordered" evidence="1">
    <location>
        <begin position="438"/>
        <end position="472"/>
    </location>
</feature>
<feature type="compositionally biased region" description="Low complexity" evidence="1">
    <location>
        <begin position="438"/>
        <end position="452"/>
    </location>
</feature>
<dbReference type="InterPro" id="IPR027417">
    <property type="entry name" value="P-loop_NTPase"/>
</dbReference>
<dbReference type="SUPFAM" id="SSF52540">
    <property type="entry name" value="P-loop containing nucleoside triphosphate hydrolases"/>
    <property type="match status" value="1"/>
</dbReference>
<dbReference type="Gene3D" id="3.40.50.300">
    <property type="entry name" value="P-loop containing nucleotide triphosphate hydrolases"/>
    <property type="match status" value="2"/>
</dbReference>
<dbReference type="Proteomes" id="UP000663400">
    <property type="component" value="Chromosome"/>
</dbReference>
<dbReference type="InterPro" id="IPR051162">
    <property type="entry name" value="T4SS_component"/>
</dbReference>
<proteinExistence type="predicted"/>
<gene>
    <name evidence="3" type="ORF">HIV01_003060</name>
</gene>
<evidence type="ECO:0000313" key="4">
    <source>
        <dbReference type="Proteomes" id="UP000663400"/>
    </source>
</evidence>
<dbReference type="Pfam" id="PF05872">
    <property type="entry name" value="HerA_C"/>
    <property type="match status" value="1"/>
</dbReference>
<sequence length="517" mass="55395">MDPSTGTTGTILIGKAVTTPTSLPDSHGQVYLLSKFGNRHGLVAGATGTGKTVTLMTLAEGFSRQGVPVFLADVKGDVAGLAMAGTSSDKLQARVAEIGIGDYASQASPVVFWDLFGKLGHPVRTTVSEMGPTLLARVLELNDTQSGVLDIVFKLADDRGLLLLDLEDLRALLGLVAAERKDISTSYGLVSAQSIGAIQRSLLRLEQEGGEMFFGEPALELTDLMRTHTDGRGVVNILASDQLVLKPRLYSSFLLWLLSELFENLPEVGDLDKPKLVFVFDEAHLLFDDAPPALQQRVEQVVRLIRSKGVGVYFCSQFPDDVPDNILGQLGNRVQHALRAFTPRDQKAVKTAAQTFVANPALDVAETISQLGTGEALVSTLQEKGVPMPVEKTLVAPPRCRMGAITEAERAQVRAGSPVGPRYDTRIDRDSAAEVLAQKATAAAEQAKAPPARTREQDDADEGGFSQSVKDAVFGTKRRQGMVETMAKQTARTVGNQIGQQILRGLLGGIFGGKARR</sequence>
<evidence type="ECO:0000313" key="3">
    <source>
        <dbReference type="EMBL" id="QSX75533.1"/>
    </source>
</evidence>
<accession>A0ABX7RBL7</accession>
<dbReference type="PANTHER" id="PTHR30121:SF6">
    <property type="entry name" value="SLR6007 PROTEIN"/>
    <property type="match status" value="1"/>
</dbReference>
<evidence type="ECO:0000256" key="1">
    <source>
        <dbReference type="SAM" id="MobiDB-lite"/>
    </source>
</evidence>
<protein>
    <submittedName>
        <fullName evidence="3">DUF853 family protein</fullName>
    </submittedName>
</protein>
<evidence type="ECO:0000259" key="2">
    <source>
        <dbReference type="Pfam" id="PF05872"/>
    </source>
</evidence>
<dbReference type="PANTHER" id="PTHR30121">
    <property type="entry name" value="UNCHARACTERIZED PROTEIN YJGR-RELATED"/>
    <property type="match status" value="1"/>
</dbReference>
<dbReference type="EMBL" id="CP071517">
    <property type="protein sequence ID" value="QSX75533.1"/>
    <property type="molecule type" value="Genomic_DNA"/>
</dbReference>
<reference evidence="3 4" key="1">
    <citation type="submission" date="2021-02" db="EMBL/GenBank/DDBJ databases">
        <title>Lysobacter arenosi sp. nov., isolated from soil of gangwondo yeongwol, south Korea.</title>
        <authorList>
            <person name="Kim K.R."/>
            <person name="Kim K.H."/>
            <person name="Jeon C.O."/>
        </authorList>
    </citation>
    <scope>NUCLEOTIDE SEQUENCE [LARGE SCALE GENOMIC DNA]</scope>
    <source>
        <strain evidence="3 4">R7</strain>
    </source>
</reference>
<dbReference type="RefSeq" id="WP_200604890.1">
    <property type="nucleotide sequence ID" value="NZ_CP071517.1"/>
</dbReference>
<keyword evidence="4" id="KW-1185">Reference proteome</keyword>
<dbReference type="InterPro" id="IPR033186">
    <property type="entry name" value="HerA_C"/>
</dbReference>
<organism evidence="3 4">
    <name type="scientific">Lysobacter arenosi</name>
    <dbReference type="NCBI Taxonomy" id="2795387"/>
    <lineage>
        <taxon>Bacteria</taxon>
        <taxon>Pseudomonadati</taxon>
        <taxon>Pseudomonadota</taxon>
        <taxon>Gammaproteobacteria</taxon>
        <taxon>Lysobacterales</taxon>
        <taxon>Lysobacteraceae</taxon>
        <taxon>Lysobacter</taxon>
    </lineage>
</organism>
<name>A0ABX7RBL7_9GAMM</name>